<sequence>MRQVRSLILLCIGLFSFHSGWAHPHAFIDMQTQFLIKDQQLIGLRMAWLFDEAASSELIYDIQISKNPAETKRQISDSIMQNIVNQHYFSYFYDQRQQPLKYTSKPDQYQLNVIGNHILFSFNFYLSQAQPIHNFHGTLSSYDPSYYVAMTYPQAPARTIADYPQCQVTLQTPNVDQKIKDYAASLDKSQKDDDMTLGALFAQQVVLSCQ</sequence>
<dbReference type="Proteomes" id="UP000305526">
    <property type="component" value="Unassembled WGS sequence"/>
</dbReference>
<evidence type="ECO:0000256" key="1">
    <source>
        <dbReference type="SAM" id="SignalP"/>
    </source>
</evidence>
<keyword evidence="1" id="KW-0732">Signal</keyword>
<keyword evidence="5" id="KW-1185">Reference proteome</keyword>
<dbReference type="EMBL" id="VDGV01000009">
    <property type="protein sequence ID" value="TNG93352.1"/>
    <property type="molecule type" value="Genomic_DNA"/>
</dbReference>
<evidence type="ECO:0000313" key="3">
    <source>
        <dbReference type="EMBL" id="TNG93352.1"/>
    </source>
</evidence>
<protein>
    <submittedName>
        <fullName evidence="2">ABC-type uncharacterized transport system substrate-binding protein</fullName>
    </submittedName>
    <submittedName>
        <fullName evidence="3">DUF1007 family protein</fullName>
    </submittedName>
</protein>
<feature type="signal peptide" evidence="1">
    <location>
        <begin position="1"/>
        <end position="22"/>
    </location>
</feature>
<organism evidence="2 4">
    <name type="scientific">Testudinibacter aquarius</name>
    <dbReference type="NCBI Taxonomy" id="1524974"/>
    <lineage>
        <taxon>Bacteria</taxon>
        <taxon>Pseudomonadati</taxon>
        <taxon>Pseudomonadota</taxon>
        <taxon>Gammaproteobacteria</taxon>
        <taxon>Pasteurellales</taxon>
        <taxon>Pasteurellaceae</taxon>
        <taxon>Testudinibacter</taxon>
    </lineage>
</organism>
<comment type="caution">
    <text evidence="2">The sequence shown here is derived from an EMBL/GenBank/DDBJ whole genome shotgun (WGS) entry which is preliminary data.</text>
</comment>
<dbReference type="RefSeq" id="WP_132965108.1">
    <property type="nucleotide sequence ID" value="NZ_LEKL01000019.1"/>
</dbReference>
<dbReference type="InterPro" id="IPR010412">
    <property type="entry name" value="DUF1007"/>
</dbReference>
<dbReference type="PIRSF" id="PIRSF008159">
    <property type="entry name" value="UCP008159_ABC"/>
    <property type="match status" value="1"/>
</dbReference>
<dbReference type="EMBL" id="SMCP01000002">
    <property type="protein sequence ID" value="TCV89300.1"/>
    <property type="molecule type" value="Genomic_DNA"/>
</dbReference>
<dbReference type="Pfam" id="PF06226">
    <property type="entry name" value="DUF1007"/>
    <property type="match status" value="1"/>
</dbReference>
<evidence type="ECO:0000313" key="4">
    <source>
        <dbReference type="Proteomes" id="UP000294619"/>
    </source>
</evidence>
<evidence type="ECO:0000313" key="5">
    <source>
        <dbReference type="Proteomes" id="UP000305526"/>
    </source>
</evidence>
<dbReference type="InterPro" id="IPR016537">
    <property type="entry name" value="UCP008159_ABC"/>
</dbReference>
<evidence type="ECO:0000313" key="2">
    <source>
        <dbReference type="EMBL" id="TCV89300.1"/>
    </source>
</evidence>
<gene>
    <name evidence="2" type="ORF">EDC16_102177</name>
    <name evidence="3" type="ORF">FHQ21_01870</name>
</gene>
<accession>A0A4R3YBG8</accession>
<proteinExistence type="predicted"/>
<name>A0A4R3YBG8_9PAST</name>
<dbReference type="AlphaFoldDB" id="A0A4R3YBG8"/>
<feature type="chain" id="PRO_5020237421" evidence="1">
    <location>
        <begin position="23"/>
        <end position="210"/>
    </location>
</feature>
<reference evidence="2 4" key="1">
    <citation type="submission" date="2019-03" db="EMBL/GenBank/DDBJ databases">
        <title>Genomic Encyclopedia of Type Strains, Phase IV (KMG-IV): sequencing the most valuable type-strain genomes for metagenomic binning, comparative biology and taxonomic classification.</title>
        <authorList>
            <person name="Goeker M."/>
        </authorList>
    </citation>
    <scope>NUCLEOTIDE SEQUENCE [LARGE SCALE GENOMIC DNA]</scope>
    <source>
        <strain evidence="2 4">DSM 28140</strain>
    </source>
</reference>
<dbReference type="Proteomes" id="UP000294619">
    <property type="component" value="Unassembled WGS sequence"/>
</dbReference>
<reference evidence="3 5" key="2">
    <citation type="submission" date="2019-05" db="EMBL/GenBank/DDBJ databases">
        <title>Pasteurellaceae isolates from reptiles.</title>
        <authorList>
            <person name="Bojesen A.M."/>
            <person name="Lund E."/>
        </authorList>
    </citation>
    <scope>NUCLEOTIDE SEQUENCE [LARGE SCALE GENOMIC DNA]</scope>
    <source>
        <strain evidence="3 5">ELNT2x</strain>
    </source>
</reference>